<dbReference type="GO" id="GO:0008474">
    <property type="term" value="F:palmitoyl-(protein) hydrolase activity"/>
    <property type="evidence" value="ECO:0007669"/>
    <property type="project" value="UniProtKB-EC"/>
</dbReference>
<evidence type="ECO:0000256" key="6">
    <source>
        <dbReference type="ARBA" id="ARBA00023157"/>
    </source>
</evidence>
<sequence length="359" mass="40388">MRLLALPAVLSTLAFTAIAAPGKSESKKPLPLLIWHGLGDRHDADGLHSVGDLVNEIHPDTYVYYIRLNDKGDEDRKATFFGNVNDQIDQVCSTMKEQKELLDEAGIVRADALGFSQGGQFLRGLVQRCDGLRVRTLMTFGSQHNGISDVQECGTWDLLCKGAVALMRGNIWTEWVQTNVVPAQYYRTLDWETGELTEEYLEKSNFLADINNEREGKEKKNETYKSRLSALEMLALFVFEEDKTVIPRETGWFAEVNDTDSEDRHVIPLRERAVYVEDWLGLRALDEKRGLACMSTPGDHMQLDDRVMREAFDLYFGPERKSAPGPWKGKGRTDGCGFTLDGEKYAGAGQVQVPFKQGL</sequence>
<dbReference type="PANTHER" id="PTHR11247:SF8">
    <property type="entry name" value="PALMITOYL-PROTEIN THIOESTERASE 1"/>
    <property type="match status" value="1"/>
</dbReference>
<dbReference type="EC" id="3.1.2.22" evidence="2"/>
<evidence type="ECO:0000256" key="7">
    <source>
        <dbReference type="ARBA" id="ARBA00023180"/>
    </source>
</evidence>
<keyword evidence="7" id="KW-0325">Glycoprotein</keyword>
<keyword evidence="4 9" id="KW-0732">Signal</keyword>
<dbReference type="EMBL" id="CAVMBE010000098">
    <property type="protein sequence ID" value="CAK4033936.1"/>
    <property type="molecule type" value="Genomic_DNA"/>
</dbReference>
<evidence type="ECO:0000256" key="5">
    <source>
        <dbReference type="ARBA" id="ARBA00022801"/>
    </source>
</evidence>
<dbReference type="FunFam" id="3.40.50.1820:FF:000107">
    <property type="entry name" value="Palmitoyl-protein thioesterase 1"/>
    <property type="match status" value="1"/>
</dbReference>
<evidence type="ECO:0000256" key="1">
    <source>
        <dbReference type="ARBA" id="ARBA00010758"/>
    </source>
</evidence>
<keyword evidence="11" id="KW-1185">Reference proteome</keyword>
<dbReference type="AlphaFoldDB" id="A0AAI9EDE8"/>
<evidence type="ECO:0000313" key="11">
    <source>
        <dbReference type="Proteomes" id="UP001296104"/>
    </source>
</evidence>
<accession>A0AAI9EDE8</accession>
<proteinExistence type="inferred from homology"/>
<feature type="chain" id="PRO_5042538097" description="Palmitoyl-protein thioesterase 1" evidence="9">
    <location>
        <begin position="20"/>
        <end position="359"/>
    </location>
</feature>
<dbReference type="SUPFAM" id="SSF53474">
    <property type="entry name" value="alpha/beta-Hydrolases"/>
    <property type="match status" value="1"/>
</dbReference>
<organism evidence="10 11">
    <name type="scientific">Lecanosticta acicola</name>
    <dbReference type="NCBI Taxonomy" id="111012"/>
    <lineage>
        <taxon>Eukaryota</taxon>
        <taxon>Fungi</taxon>
        <taxon>Dikarya</taxon>
        <taxon>Ascomycota</taxon>
        <taxon>Pezizomycotina</taxon>
        <taxon>Dothideomycetes</taxon>
        <taxon>Dothideomycetidae</taxon>
        <taxon>Mycosphaerellales</taxon>
        <taxon>Mycosphaerellaceae</taxon>
        <taxon>Lecanosticta</taxon>
    </lineage>
</organism>
<evidence type="ECO:0000256" key="8">
    <source>
        <dbReference type="ARBA" id="ARBA00031934"/>
    </source>
</evidence>
<evidence type="ECO:0000313" key="10">
    <source>
        <dbReference type="EMBL" id="CAK4033936.1"/>
    </source>
</evidence>
<protein>
    <recommendedName>
        <fullName evidence="3">Palmitoyl-protein thioesterase 1</fullName>
        <ecNumber evidence="2">3.1.2.22</ecNumber>
    </recommendedName>
    <alternativeName>
        <fullName evidence="8">Palmitoyl-protein hydrolase 1</fullName>
    </alternativeName>
</protein>
<evidence type="ECO:0000256" key="9">
    <source>
        <dbReference type="SAM" id="SignalP"/>
    </source>
</evidence>
<evidence type="ECO:0000256" key="4">
    <source>
        <dbReference type="ARBA" id="ARBA00022729"/>
    </source>
</evidence>
<reference evidence="10" key="1">
    <citation type="submission" date="2023-11" db="EMBL/GenBank/DDBJ databases">
        <authorList>
            <person name="Alioto T."/>
            <person name="Alioto T."/>
            <person name="Gomez Garrido J."/>
        </authorList>
    </citation>
    <scope>NUCLEOTIDE SEQUENCE</scope>
</reference>
<dbReference type="Pfam" id="PF02089">
    <property type="entry name" value="Palm_thioest"/>
    <property type="match status" value="1"/>
</dbReference>
<dbReference type="Proteomes" id="UP001296104">
    <property type="component" value="Unassembled WGS sequence"/>
</dbReference>
<dbReference type="InterPro" id="IPR002472">
    <property type="entry name" value="Palm_thioest"/>
</dbReference>
<evidence type="ECO:0000256" key="3">
    <source>
        <dbReference type="ARBA" id="ARBA00014212"/>
    </source>
</evidence>
<feature type="signal peptide" evidence="9">
    <location>
        <begin position="1"/>
        <end position="19"/>
    </location>
</feature>
<dbReference type="Gene3D" id="3.40.50.1820">
    <property type="entry name" value="alpha/beta hydrolase"/>
    <property type="match status" value="1"/>
</dbReference>
<comment type="caution">
    <text evidence="10">The sequence shown here is derived from an EMBL/GenBank/DDBJ whole genome shotgun (WGS) entry which is preliminary data.</text>
</comment>
<dbReference type="PANTHER" id="PTHR11247">
    <property type="entry name" value="PALMITOYL-PROTEIN THIOESTERASE/DOLICHYLDIPHOSPHATASE 1"/>
    <property type="match status" value="1"/>
</dbReference>
<dbReference type="PRINTS" id="PR00414">
    <property type="entry name" value="PPTHIESTRASE"/>
</dbReference>
<dbReference type="InterPro" id="IPR029058">
    <property type="entry name" value="AB_hydrolase_fold"/>
</dbReference>
<name>A0AAI9EDE8_9PEZI</name>
<comment type="similarity">
    <text evidence="1">Belongs to the palmitoyl-protein thioesterase family.</text>
</comment>
<gene>
    <name evidence="10" type="ORF">LECACI_7A009094</name>
</gene>
<evidence type="ECO:0000256" key="2">
    <source>
        <dbReference type="ARBA" id="ARBA00012423"/>
    </source>
</evidence>
<keyword evidence="6" id="KW-1015">Disulfide bond</keyword>
<keyword evidence="5" id="KW-0378">Hydrolase</keyword>